<dbReference type="PATRIC" id="fig|1619103.3.peg.1039"/>
<dbReference type="InterPro" id="IPR002547">
    <property type="entry name" value="tRNA-bd_dom"/>
</dbReference>
<keyword evidence="7 16" id="KW-0820">tRNA-binding</keyword>
<comment type="function">
    <text evidence="1">Is required not only for elongation of protein synthesis but also for the initiation of all mRNA translation through initiator tRNA(fMet) aminoacylation.</text>
</comment>
<evidence type="ECO:0000256" key="14">
    <source>
        <dbReference type="ARBA" id="ARBA00030904"/>
    </source>
</evidence>
<name>A0A0G0X6T6_UNCKA</name>
<dbReference type="PANTHER" id="PTHR11586:SF37">
    <property type="entry name" value="TRNA-BINDING DOMAIN-CONTAINING PROTEIN"/>
    <property type="match status" value="1"/>
</dbReference>
<evidence type="ECO:0000256" key="12">
    <source>
        <dbReference type="ARBA" id="ARBA00022917"/>
    </source>
</evidence>
<dbReference type="STRING" id="1619103.UU80_C0047G0006"/>
<evidence type="ECO:0000256" key="5">
    <source>
        <dbReference type="ARBA" id="ARBA00018753"/>
    </source>
</evidence>
<dbReference type="GO" id="GO:0004825">
    <property type="term" value="F:methionine-tRNA ligase activity"/>
    <property type="evidence" value="ECO:0007669"/>
    <property type="project" value="UniProtKB-EC"/>
</dbReference>
<comment type="catalytic activity">
    <reaction evidence="15">
        <text>tRNA(Met) + L-methionine + ATP = L-methionyl-tRNA(Met) + AMP + diphosphate</text>
        <dbReference type="Rhea" id="RHEA:13481"/>
        <dbReference type="Rhea" id="RHEA-COMP:9667"/>
        <dbReference type="Rhea" id="RHEA-COMP:9698"/>
        <dbReference type="ChEBI" id="CHEBI:30616"/>
        <dbReference type="ChEBI" id="CHEBI:33019"/>
        <dbReference type="ChEBI" id="CHEBI:57844"/>
        <dbReference type="ChEBI" id="CHEBI:78442"/>
        <dbReference type="ChEBI" id="CHEBI:78530"/>
        <dbReference type="ChEBI" id="CHEBI:456215"/>
        <dbReference type="EC" id="6.1.1.10"/>
    </reaction>
</comment>
<evidence type="ECO:0000256" key="15">
    <source>
        <dbReference type="ARBA" id="ARBA00047364"/>
    </source>
</evidence>
<evidence type="ECO:0000256" key="6">
    <source>
        <dbReference type="ARBA" id="ARBA00022490"/>
    </source>
</evidence>
<keyword evidence="8 18" id="KW-0436">Ligase</keyword>
<accession>A0A0G0X6T6</accession>
<comment type="caution">
    <text evidence="18">The sequence shown here is derived from an EMBL/GenBank/DDBJ whole genome shotgun (WGS) entry which is preliminary data.</text>
</comment>
<dbReference type="AlphaFoldDB" id="A0A0G0X6T6"/>
<gene>
    <name evidence="18" type="ORF">UU80_C0047G0006</name>
</gene>
<keyword evidence="11 16" id="KW-0694">RNA-binding</keyword>
<evidence type="ECO:0000259" key="17">
    <source>
        <dbReference type="PROSITE" id="PS50886"/>
    </source>
</evidence>
<dbReference type="GO" id="GO:0005524">
    <property type="term" value="F:ATP binding"/>
    <property type="evidence" value="ECO:0007669"/>
    <property type="project" value="UniProtKB-KW"/>
</dbReference>
<evidence type="ECO:0000313" key="18">
    <source>
        <dbReference type="EMBL" id="KKS20660.1"/>
    </source>
</evidence>
<keyword evidence="12" id="KW-0648">Protein biosynthesis</keyword>
<evidence type="ECO:0000256" key="16">
    <source>
        <dbReference type="PROSITE-ProRule" id="PRU00209"/>
    </source>
</evidence>
<evidence type="ECO:0000256" key="9">
    <source>
        <dbReference type="ARBA" id="ARBA00022741"/>
    </source>
</evidence>
<evidence type="ECO:0000256" key="7">
    <source>
        <dbReference type="ARBA" id="ARBA00022555"/>
    </source>
</evidence>
<keyword evidence="9" id="KW-0547">Nucleotide-binding</keyword>
<evidence type="ECO:0000256" key="4">
    <source>
        <dbReference type="ARBA" id="ARBA00012838"/>
    </source>
</evidence>
<evidence type="ECO:0000256" key="8">
    <source>
        <dbReference type="ARBA" id="ARBA00022598"/>
    </source>
</evidence>
<dbReference type="SUPFAM" id="SSF50249">
    <property type="entry name" value="Nucleic acid-binding proteins"/>
    <property type="match status" value="1"/>
</dbReference>
<dbReference type="PROSITE" id="PS50886">
    <property type="entry name" value="TRBD"/>
    <property type="match status" value="1"/>
</dbReference>
<evidence type="ECO:0000256" key="13">
    <source>
        <dbReference type="ARBA" id="ARBA00023146"/>
    </source>
</evidence>
<dbReference type="GO" id="GO:0005737">
    <property type="term" value="C:cytoplasm"/>
    <property type="evidence" value="ECO:0007669"/>
    <property type="project" value="UniProtKB-SubCell"/>
</dbReference>
<dbReference type="Pfam" id="PF01588">
    <property type="entry name" value="tRNA_bind"/>
    <property type="match status" value="1"/>
</dbReference>
<evidence type="ECO:0000256" key="11">
    <source>
        <dbReference type="ARBA" id="ARBA00022884"/>
    </source>
</evidence>
<comment type="subcellular location">
    <subcellularLocation>
        <location evidence="2">Cytoplasm</location>
    </subcellularLocation>
</comment>
<proteinExistence type="predicted"/>
<sequence>MGDRIVQPIVALLASFISVNISFMENVKPEIEIDDLYKIDVRIGTIKHAEAVPNSKKLIKLDVDYGDAETRQILTGMLEYYDPAELTGMQTTFIVNLKPRKMMGLESHGMIFAADGEKPVFLKPGGQVENGSNVI</sequence>
<dbReference type="EC" id="6.1.1.10" evidence="4"/>
<evidence type="ECO:0000256" key="2">
    <source>
        <dbReference type="ARBA" id="ARBA00004496"/>
    </source>
</evidence>
<evidence type="ECO:0000313" key="19">
    <source>
        <dbReference type="Proteomes" id="UP000034920"/>
    </source>
</evidence>
<reference evidence="18 19" key="1">
    <citation type="journal article" date="2015" name="Nature">
        <title>rRNA introns, odd ribosomes, and small enigmatic genomes across a large radiation of phyla.</title>
        <authorList>
            <person name="Brown C.T."/>
            <person name="Hug L.A."/>
            <person name="Thomas B.C."/>
            <person name="Sharon I."/>
            <person name="Castelle C.J."/>
            <person name="Singh A."/>
            <person name="Wilkins M.J."/>
            <person name="Williams K.H."/>
            <person name="Banfield J.F."/>
        </authorList>
    </citation>
    <scope>NUCLEOTIDE SEQUENCE [LARGE SCALE GENOMIC DNA]</scope>
</reference>
<organism evidence="18 19">
    <name type="scientific">candidate division WWE3 bacterium GW2011_GWA1_41_8</name>
    <dbReference type="NCBI Taxonomy" id="1619103"/>
    <lineage>
        <taxon>Bacteria</taxon>
        <taxon>Katanobacteria</taxon>
    </lineage>
</organism>
<evidence type="ECO:0000256" key="10">
    <source>
        <dbReference type="ARBA" id="ARBA00022840"/>
    </source>
</evidence>
<comment type="subunit">
    <text evidence="3">Homodimer.</text>
</comment>
<dbReference type="Gene3D" id="2.40.50.140">
    <property type="entry name" value="Nucleic acid-binding proteins"/>
    <property type="match status" value="1"/>
</dbReference>
<dbReference type="InterPro" id="IPR012340">
    <property type="entry name" value="NA-bd_OB-fold"/>
</dbReference>
<keyword evidence="10" id="KW-0067">ATP-binding</keyword>
<dbReference type="Proteomes" id="UP000034920">
    <property type="component" value="Unassembled WGS sequence"/>
</dbReference>
<keyword evidence="13" id="KW-0030">Aminoacyl-tRNA synthetase</keyword>
<protein>
    <recommendedName>
        <fullName evidence="5">Methionine--tRNA ligase</fullName>
        <ecNumber evidence="4">6.1.1.10</ecNumber>
    </recommendedName>
    <alternativeName>
        <fullName evidence="14">Methionyl-tRNA synthetase</fullName>
    </alternativeName>
</protein>
<evidence type="ECO:0000256" key="1">
    <source>
        <dbReference type="ARBA" id="ARBA00003314"/>
    </source>
</evidence>
<dbReference type="GO" id="GO:0006412">
    <property type="term" value="P:translation"/>
    <property type="evidence" value="ECO:0007669"/>
    <property type="project" value="UniProtKB-KW"/>
</dbReference>
<feature type="domain" description="TRNA-binding" evidence="17">
    <location>
        <begin position="35"/>
        <end position="135"/>
    </location>
</feature>
<dbReference type="EMBL" id="LCCA01000047">
    <property type="protein sequence ID" value="KKS20660.1"/>
    <property type="molecule type" value="Genomic_DNA"/>
</dbReference>
<dbReference type="FunFam" id="2.40.50.140:FF:000042">
    <property type="entry name" value="Methionine--tRNA ligase"/>
    <property type="match status" value="1"/>
</dbReference>
<evidence type="ECO:0000256" key="3">
    <source>
        <dbReference type="ARBA" id="ARBA00011738"/>
    </source>
</evidence>
<dbReference type="InterPro" id="IPR051270">
    <property type="entry name" value="Tyrosine-tRNA_ligase_regulator"/>
</dbReference>
<dbReference type="GO" id="GO:0000049">
    <property type="term" value="F:tRNA binding"/>
    <property type="evidence" value="ECO:0007669"/>
    <property type="project" value="UniProtKB-UniRule"/>
</dbReference>
<dbReference type="PANTHER" id="PTHR11586">
    <property type="entry name" value="TRNA-AMINOACYLATION COFACTOR ARC1 FAMILY MEMBER"/>
    <property type="match status" value="1"/>
</dbReference>
<keyword evidence="6" id="KW-0963">Cytoplasm</keyword>